<dbReference type="OrthoDB" id="798634at2"/>
<protein>
    <submittedName>
        <fullName evidence="1">Uncharacterized protein</fullName>
    </submittedName>
</protein>
<evidence type="ECO:0000313" key="1">
    <source>
        <dbReference type="EMBL" id="SDE80930.1"/>
    </source>
</evidence>
<evidence type="ECO:0000313" key="2">
    <source>
        <dbReference type="Proteomes" id="UP000199072"/>
    </source>
</evidence>
<accession>A0A1G7FYN1</accession>
<reference evidence="1 2" key="1">
    <citation type="submission" date="2016-10" db="EMBL/GenBank/DDBJ databases">
        <authorList>
            <person name="de Groot N.N."/>
        </authorList>
    </citation>
    <scope>NUCLEOTIDE SEQUENCE [LARGE SCALE GENOMIC DNA]</scope>
    <source>
        <strain evidence="1 2">47C3B</strain>
    </source>
</reference>
<organism evidence="1 2">
    <name type="scientific">Mucilaginibacter pineti</name>
    <dbReference type="NCBI Taxonomy" id="1391627"/>
    <lineage>
        <taxon>Bacteria</taxon>
        <taxon>Pseudomonadati</taxon>
        <taxon>Bacteroidota</taxon>
        <taxon>Sphingobacteriia</taxon>
        <taxon>Sphingobacteriales</taxon>
        <taxon>Sphingobacteriaceae</taxon>
        <taxon>Mucilaginibacter</taxon>
    </lineage>
</organism>
<dbReference type="RefSeq" id="WP_091151744.1">
    <property type="nucleotide sequence ID" value="NZ_FNAI01000009.1"/>
</dbReference>
<dbReference type="Proteomes" id="UP000199072">
    <property type="component" value="Unassembled WGS sequence"/>
</dbReference>
<proteinExistence type="predicted"/>
<dbReference type="STRING" id="1391627.SAMN05216464_109277"/>
<sequence length="127" mass="14731">MDCIYETESIDNNETLYYKVHKQYIISSKVIPNAFQTKGDGMSTDWARYCTPEETRLRNGIAKDNAIVSLHVGEVRIERNLEVVHKPEDFNRAHSLIKGIPIKDPFKTEVRRHLTKIHKVIIPLEIT</sequence>
<keyword evidence="2" id="KW-1185">Reference proteome</keyword>
<dbReference type="AlphaFoldDB" id="A0A1G7FYN1"/>
<gene>
    <name evidence="1" type="ORF">SAMN05216464_109277</name>
</gene>
<dbReference type="EMBL" id="FNAI01000009">
    <property type="protein sequence ID" value="SDE80930.1"/>
    <property type="molecule type" value="Genomic_DNA"/>
</dbReference>
<name>A0A1G7FYN1_9SPHI</name>